<dbReference type="EMBL" id="CM001218">
    <property type="protein sequence ID" value="AES65405.1"/>
    <property type="molecule type" value="Genomic_DNA"/>
</dbReference>
<dbReference type="PaxDb" id="3880-AES65405"/>
<protein>
    <submittedName>
        <fullName evidence="1 2">Uncharacterized protein</fullName>
    </submittedName>
</protein>
<sequence>MEVCQQPKKPFSREMLYLLLNSLNWSFPTNTSLYDKHIEDFDVDSSSSEELKRESSGNTFKLNIESCGPGLQPTYGRYYVCFDGCKKAINLYNLYRIGWLPLEE</sequence>
<proteinExistence type="predicted"/>
<name>G7IIG2_MEDTR</name>
<dbReference type="AlphaFoldDB" id="G7IIG2"/>
<reference evidence="2" key="3">
    <citation type="submission" date="2015-04" db="UniProtKB">
        <authorList>
            <consortium name="EnsemblPlants"/>
        </authorList>
    </citation>
    <scope>IDENTIFICATION</scope>
    <source>
        <strain evidence="2">cv. Jemalong A17</strain>
    </source>
</reference>
<organism evidence="1 3">
    <name type="scientific">Medicago truncatula</name>
    <name type="common">Barrel medic</name>
    <name type="synonym">Medicago tribuloides</name>
    <dbReference type="NCBI Taxonomy" id="3880"/>
    <lineage>
        <taxon>Eukaryota</taxon>
        <taxon>Viridiplantae</taxon>
        <taxon>Streptophyta</taxon>
        <taxon>Embryophyta</taxon>
        <taxon>Tracheophyta</taxon>
        <taxon>Spermatophyta</taxon>
        <taxon>Magnoliopsida</taxon>
        <taxon>eudicotyledons</taxon>
        <taxon>Gunneridae</taxon>
        <taxon>Pentapetalae</taxon>
        <taxon>rosids</taxon>
        <taxon>fabids</taxon>
        <taxon>Fabales</taxon>
        <taxon>Fabaceae</taxon>
        <taxon>Papilionoideae</taxon>
        <taxon>50 kb inversion clade</taxon>
        <taxon>NPAAA clade</taxon>
        <taxon>Hologalegina</taxon>
        <taxon>IRL clade</taxon>
        <taxon>Trifolieae</taxon>
        <taxon>Medicago</taxon>
    </lineage>
</organism>
<gene>
    <name evidence="1" type="ordered locus">MTR_2g039020</name>
</gene>
<dbReference type="EnsemblPlants" id="AES65405">
    <property type="protein sequence ID" value="AES65405"/>
    <property type="gene ID" value="MTR_2g039020"/>
</dbReference>
<evidence type="ECO:0000313" key="1">
    <source>
        <dbReference type="EMBL" id="AES65405.1"/>
    </source>
</evidence>
<keyword evidence="3" id="KW-1185">Reference proteome</keyword>
<accession>G7IIG2</accession>
<evidence type="ECO:0000313" key="3">
    <source>
        <dbReference type="Proteomes" id="UP000002051"/>
    </source>
</evidence>
<dbReference type="Proteomes" id="UP000002051">
    <property type="component" value="Chromosome 2"/>
</dbReference>
<dbReference type="HOGENOM" id="CLU_2254097_0_0_1"/>
<reference evidence="1 2" key="2">
    <citation type="journal article" date="2014" name="BMC Genomics">
        <title>An improved genome release (version Mt4.0) for the model legume Medicago truncatula.</title>
        <authorList>
            <person name="Tang H."/>
            <person name="Krishnakumar V."/>
            <person name="Bidwell S."/>
            <person name="Rosen B."/>
            <person name="Chan A."/>
            <person name="Zhou S."/>
            <person name="Gentzbittel L."/>
            <person name="Childs K.L."/>
            <person name="Yandell M."/>
            <person name="Gundlach H."/>
            <person name="Mayer K.F."/>
            <person name="Schwartz D.C."/>
            <person name="Town C.D."/>
        </authorList>
    </citation>
    <scope>GENOME REANNOTATION</scope>
    <source>
        <strain evidence="2">cv. Jemalong A17</strain>
    </source>
</reference>
<reference evidence="1 2" key="1">
    <citation type="journal article" date="2011" name="Nature">
        <title>The Medicago genome provides insight into the evolution of rhizobial symbioses.</title>
        <authorList>
            <person name="Young N.D."/>
            <person name="Debelle F."/>
            <person name="Oldroyd G.E."/>
            <person name="Geurts R."/>
            <person name="Cannon S.B."/>
            <person name="Udvardi M.K."/>
            <person name="Benedito V.A."/>
            <person name="Mayer K.F."/>
            <person name="Gouzy J."/>
            <person name="Schoof H."/>
            <person name="Van de Peer Y."/>
            <person name="Proost S."/>
            <person name="Cook D.R."/>
            <person name="Meyers B.C."/>
            <person name="Spannagl M."/>
            <person name="Cheung F."/>
            <person name="De Mita S."/>
            <person name="Krishnakumar V."/>
            <person name="Gundlach H."/>
            <person name="Zhou S."/>
            <person name="Mudge J."/>
            <person name="Bharti A.K."/>
            <person name="Murray J.D."/>
            <person name="Naoumkina M.A."/>
            <person name="Rosen B."/>
            <person name="Silverstein K.A."/>
            <person name="Tang H."/>
            <person name="Rombauts S."/>
            <person name="Zhao P.X."/>
            <person name="Zhou P."/>
            <person name="Barbe V."/>
            <person name="Bardou P."/>
            <person name="Bechner M."/>
            <person name="Bellec A."/>
            <person name="Berger A."/>
            <person name="Berges H."/>
            <person name="Bidwell S."/>
            <person name="Bisseling T."/>
            <person name="Choisne N."/>
            <person name="Couloux A."/>
            <person name="Denny R."/>
            <person name="Deshpande S."/>
            <person name="Dai X."/>
            <person name="Doyle J.J."/>
            <person name="Dudez A.M."/>
            <person name="Farmer A.D."/>
            <person name="Fouteau S."/>
            <person name="Franken C."/>
            <person name="Gibelin C."/>
            <person name="Gish J."/>
            <person name="Goldstein S."/>
            <person name="Gonzalez A.J."/>
            <person name="Green P.J."/>
            <person name="Hallab A."/>
            <person name="Hartog M."/>
            <person name="Hua A."/>
            <person name="Humphray S.J."/>
            <person name="Jeong D.H."/>
            <person name="Jing Y."/>
            <person name="Jocker A."/>
            <person name="Kenton S.M."/>
            <person name="Kim D.J."/>
            <person name="Klee K."/>
            <person name="Lai H."/>
            <person name="Lang C."/>
            <person name="Lin S."/>
            <person name="Macmil S.L."/>
            <person name="Magdelenat G."/>
            <person name="Matthews L."/>
            <person name="McCorrison J."/>
            <person name="Monaghan E.L."/>
            <person name="Mun J.H."/>
            <person name="Najar F.Z."/>
            <person name="Nicholson C."/>
            <person name="Noirot C."/>
            <person name="O'Bleness M."/>
            <person name="Paule C.R."/>
            <person name="Poulain J."/>
            <person name="Prion F."/>
            <person name="Qin B."/>
            <person name="Qu C."/>
            <person name="Retzel E.F."/>
            <person name="Riddle C."/>
            <person name="Sallet E."/>
            <person name="Samain S."/>
            <person name="Samson N."/>
            <person name="Sanders I."/>
            <person name="Saurat O."/>
            <person name="Scarpelli C."/>
            <person name="Schiex T."/>
            <person name="Segurens B."/>
            <person name="Severin A.J."/>
            <person name="Sherrier D.J."/>
            <person name="Shi R."/>
            <person name="Sims S."/>
            <person name="Singer S.R."/>
            <person name="Sinharoy S."/>
            <person name="Sterck L."/>
            <person name="Viollet A."/>
            <person name="Wang B.B."/>
            <person name="Wang K."/>
            <person name="Wang M."/>
            <person name="Wang X."/>
            <person name="Warfsmann J."/>
            <person name="Weissenbach J."/>
            <person name="White D.D."/>
            <person name="White J.D."/>
            <person name="Wiley G.B."/>
            <person name="Wincker P."/>
            <person name="Xing Y."/>
            <person name="Yang L."/>
            <person name="Yao Z."/>
            <person name="Ying F."/>
            <person name="Zhai J."/>
            <person name="Zhou L."/>
            <person name="Zuber A."/>
            <person name="Denarie J."/>
            <person name="Dixon R.A."/>
            <person name="May G.D."/>
            <person name="Schwartz D.C."/>
            <person name="Rogers J."/>
            <person name="Quetier F."/>
            <person name="Town C.D."/>
            <person name="Roe B.A."/>
        </authorList>
    </citation>
    <scope>NUCLEOTIDE SEQUENCE [LARGE SCALE GENOMIC DNA]</scope>
    <source>
        <strain evidence="1">A17</strain>
        <strain evidence="2">cv. Jemalong A17</strain>
    </source>
</reference>
<evidence type="ECO:0000313" key="2">
    <source>
        <dbReference type="EnsemblPlants" id="AES65405"/>
    </source>
</evidence>